<accession>A0AAD4Q5J1</accession>
<comment type="caution">
    <text evidence="2">The sequence shown here is derived from an EMBL/GenBank/DDBJ whole genome shotgun (WGS) entry which is preliminary data.</text>
</comment>
<name>A0AAD4Q5J1_9AGAM</name>
<dbReference type="Proteomes" id="UP001201163">
    <property type="component" value="Unassembled WGS sequence"/>
</dbReference>
<keyword evidence="3" id="KW-1185">Reference proteome</keyword>
<organism evidence="2 3">
    <name type="scientific">Lactarius akahatsu</name>
    <dbReference type="NCBI Taxonomy" id="416441"/>
    <lineage>
        <taxon>Eukaryota</taxon>
        <taxon>Fungi</taxon>
        <taxon>Dikarya</taxon>
        <taxon>Basidiomycota</taxon>
        <taxon>Agaricomycotina</taxon>
        <taxon>Agaricomycetes</taxon>
        <taxon>Russulales</taxon>
        <taxon>Russulaceae</taxon>
        <taxon>Lactarius</taxon>
    </lineage>
</organism>
<proteinExistence type="predicted"/>
<reference evidence="2" key="1">
    <citation type="submission" date="2022-01" db="EMBL/GenBank/DDBJ databases">
        <title>Comparative genomics reveals a dynamic genome evolution in the ectomycorrhizal milk-cap (Lactarius) mushrooms.</title>
        <authorList>
            <consortium name="DOE Joint Genome Institute"/>
            <person name="Lebreton A."/>
            <person name="Tang N."/>
            <person name="Kuo A."/>
            <person name="LaButti K."/>
            <person name="Drula E."/>
            <person name="Barry K."/>
            <person name="Clum A."/>
            <person name="Lipzen A."/>
            <person name="Mousain D."/>
            <person name="Ng V."/>
            <person name="Wang R."/>
            <person name="Wang X."/>
            <person name="Dai Y."/>
            <person name="Henrissat B."/>
            <person name="Grigoriev I.V."/>
            <person name="Guerin-Laguette A."/>
            <person name="Yu F."/>
            <person name="Martin F.M."/>
        </authorList>
    </citation>
    <scope>NUCLEOTIDE SEQUENCE</scope>
    <source>
        <strain evidence="2">QP</strain>
    </source>
</reference>
<feature type="region of interest" description="Disordered" evidence="1">
    <location>
        <begin position="121"/>
        <end position="183"/>
    </location>
</feature>
<evidence type="ECO:0000313" key="2">
    <source>
        <dbReference type="EMBL" id="KAH8979842.1"/>
    </source>
</evidence>
<dbReference type="AlphaFoldDB" id="A0AAD4Q5J1"/>
<feature type="compositionally biased region" description="Pro residues" evidence="1">
    <location>
        <begin position="125"/>
        <end position="150"/>
    </location>
</feature>
<feature type="compositionally biased region" description="Pro residues" evidence="1">
    <location>
        <begin position="158"/>
        <end position="170"/>
    </location>
</feature>
<evidence type="ECO:0000313" key="3">
    <source>
        <dbReference type="Proteomes" id="UP001201163"/>
    </source>
</evidence>
<gene>
    <name evidence="2" type="ORF">EDB92DRAFT_1954587</name>
</gene>
<sequence length="299" mass="31915">MASLPLTTTIPPAPLTHLNLFQDVARIKRTYPLLSDYLCDFLHHVVHPLLNRPCKVEEEEEDTTLICCLQGKFSRSDDPPDFFADMADYLGYKPAKATTNTVEELKASMDEHRVSTRATLATLTTPPPAPPPAKPSAQPTPKPTPPPRAPPKASAPVPKAPKPTSVPTPSPSYTSAARKPVRPSLIVTRKHTDEMAPLAICHSPSAICAHLNAALASSTPQVTLSAARWTKNNNLVVTAGPDTTAHQLNSAAAFISDTLSSFLSTSADTPLPVSAKENVCWSRILINNIPTGVTASCGV</sequence>
<evidence type="ECO:0000256" key="1">
    <source>
        <dbReference type="SAM" id="MobiDB-lite"/>
    </source>
</evidence>
<protein>
    <submittedName>
        <fullName evidence="2">Uncharacterized protein</fullName>
    </submittedName>
</protein>
<dbReference type="EMBL" id="JAKELL010000154">
    <property type="protein sequence ID" value="KAH8979842.1"/>
    <property type="molecule type" value="Genomic_DNA"/>
</dbReference>